<feature type="region of interest" description="Disordered" evidence="1">
    <location>
        <begin position="45"/>
        <end position="77"/>
    </location>
</feature>
<comment type="caution">
    <text evidence="2">The sequence shown here is derived from an EMBL/GenBank/DDBJ whole genome shotgun (WGS) entry which is preliminary data.</text>
</comment>
<accession>A0A5S4GS76</accession>
<dbReference type="Proteomes" id="UP000306628">
    <property type="component" value="Unassembled WGS sequence"/>
</dbReference>
<dbReference type="InterPro" id="IPR036188">
    <property type="entry name" value="FAD/NAD-bd_sf"/>
</dbReference>
<dbReference type="AlphaFoldDB" id="A0A5S4GS76"/>
<evidence type="ECO:0000313" key="2">
    <source>
        <dbReference type="EMBL" id="TMR35763.1"/>
    </source>
</evidence>
<dbReference type="SUPFAM" id="SSF51905">
    <property type="entry name" value="FAD/NAD(P)-binding domain"/>
    <property type="match status" value="1"/>
</dbReference>
<gene>
    <name evidence="2" type="ORF">ETD85_12715</name>
</gene>
<dbReference type="EMBL" id="VCKX01000030">
    <property type="protein sequence ID" value="TMR35763.1"/>
    <property type="molecule type" value="Genomic_DNA"/>
</dbReference>
<sequence>MRKKVLVLGGNFAGLHVALGVRHELDGDVDVTVVSESDRFLFTPSTVPTAPTRSPRWPMPCGRGRGGAATSMIPARS</sequence>
<reference evidence="2 3" key="1">
    <citation type="submission" date="2019-05" db="EMBL/GenBank/DDBJ databases">
        <title>Draft genome sequence of Nonomuraea zeae DSM 100528.</title>
        <authorList>
            <person name="Saricaoglu S."/>
            <person name="Isik K."/>
        </authorList>
    </citation>
    <scope>NUCLEOTIDE SEQUENCE [LARGE SCALE GENOMIC DNA]</scope>
    <source>
        <strain evidence="2 3">DSM 100528</strain>
    </source>
</reference>
<protein>
    <recommendedName>
        <fullName evidence="4">FAD/NAD(P)-binding domain-containing protein</fullName>
    </recommendedName>
</protein>
<proteinExistence type="predicted"/>
<name>A0A5S4GS76_9ACTN</name>
<evidence type="ECO:0008006" key="4">
    <source>
        <dbReference type="Google" id="ProtNLM"/>
    </source>
</evidence>
<evidence type="ECO:0000313" key="3">
    <source>
        <dbReference type="Proteomes" id="UP000306628"/>
    </source>
</evidence>
<evidence type="ECO:0000256" key="1">
    <source>
        <dbReference type="SAM" id="MobiDB-lite"/>
    </source>
</evidence>
<dbReference type="Gene3D" id="3.50.50.100">
    <property type="match status" value="1"/>
</dbReference>
<keyword evidence="3" id="KW-1185">Reference proteome</keyword>
<dbReference type="RefSeq" id="WP_138689869.1">
    <property type="nucleotide sequence ID" value="NZ_JBHSAZ010000089.1"/>
</dbReference>
<organism evidence="2 3">
    <name type="scientific">Nonomuraea zeae</name>
    <dbReference type="NCBI Taxonomy" id="1642303"/>
    <lineage>
        <taxon>Bacteria</taxon>
        <taxon>Bacillati</taxon>
        <taxon>Actinomycetota</taxon>
        <taxon>Actinomycetes</taxon>
        <taxon>Streptosporangiales</taxon>
        <taxon>Streptosporangiaceae</taxon>
        <taxon>Nonomuraea</taxon>
    </lineage>
</organism>
<dbReference type="OrthoDB" id="3480139at2"/>